<evidence type="ECO:0000259" key="9">
    <source>
        <dbReference type="Pfam" id="PF13231"/>
    </source>
</evidence>
<evidence type="ECO:0000256" key="7">
    <source>
        <dbReference type="ARBA" id="ARBA00023136"/>
    </source>
</evidence>
<dbReference type="GO" id="GO:0016763">
    <property type="term" value="F:pentosyltransferase activity"/>
    <property type="evidence" value="ECO:0007669"/>
    <property type="project" value="TreeGrafter"/>
</dbReference>
<keyword evidence="7 8" id="KW-0472">Membrane</keyword>
<gene>
    <name evidence="10" type="ORF">BTW07_05195</name>
</gene>
<dbReference type="PANTHER" id="PTHR33908:SF3">
    <property type="entry name" value="UNDECAPRENYL PHOSPHATE-ALPHA-4-AMINO-4-DEOXY-L-ARABINOSE ARABINOSYL TRANSFERASE"/>
    <property type="match status" value="1"/>
</dbReference>
<feature type="transmembrane region" description="Helical" evidence="8">
    <location>
        <begin position="300"/>
        <end position="316"/>
    </location>
</feature>
<evidence type="ECO:0000313" key="10">
    <source>
        <dbReference type="EMBL" id="OLO05414.1"/>
    </source>
</evidence>
<evidence type="ECO:0000256" key="6">
    <source>
        <dbReference type="ARBA" id="ARBA00022989"/>
    </source>
</evidence>
<evidence type="ECO:0000256" key="3">
    <source>
        <dbReference type="ARBA" id="ARBA00022676"/>
    </source>
</evidence>
<dbReference type="AlphaFoldDB" id="A0A1Q8SVF6"/>
<keyword evidence="11" id="KW-1185">Reference proteome</keyword>
<proteinExistence type="predicted"/>
<dbReference type="GO" id="GO:0009103">
    <property type="term" value="P:lipopolysaccharide biosynthetic process"/>
    <property type="evidence" value="ECO:0007669"/>
    <property type="project" value="UniProtKB-ARBA"/>
</dbReference>
<evidence type="ECO:0000256" key="5">
    <source>
        <dbReference type="ARBA" id="ARBA00022692"/>
    </source>
</evidence>
<sequence length="561" mass="62244">MIITRQFPHSLTLLRWETRHRDTAVIVLLWSMALAGALAKPLMPIDETRYVSVAWEMWHAHSFWLPLMNGVPYADKPPLLFWLIHSGWSLFGVSEWWPRLISPLASLIAMAHLYRIARRLGYAGSQARLAPMALMAMLMWNLYSGALMFDILLSACLLGAIAPLVAGQLTISKATVSGLWLGLALLAKGPAVFVTLGPILLTIPLWRASALGPSGRRHLVLALTLGLAMLLAWALPAAWLGGRDYAQDLLWGQSVDRLQQAMDHARPVWWYLPWLPLLAFPWTLWPSAWPRLPRHRHQRLAWIWLGCPLVIFSLISGKQIHYLMPLLPALALLIMDRLGSIDRRARLRGRLPAMAIGLLGVAAPVLMLLGTGAVSRAMLSPFGAIALIAWAAFLWYRHWLGAAQAIRNLALGTGIAVLIATQLMLSPLWSRYDVTAPARLMARLQHEGVPVAFNGNGYQATFQFAGRLSKPLITLNGTSTDLCRFEHQMPEGWVVGRDRDLRPLMDDATVAHTFPYRGGQLDVLPVAALSFGRQAVACGNQSPAPVRRLDQSWIHQGQKPA</sequence>
<keyword evidence="6 8" id="KW-1133">Transmembrane helix</keyword>
<dbReference type="Proteomes" id="UP000186878">
    <property type="component" value="Unassembled WGS sequence"/>
</dbReference>
<feature type="transmembrane region" description="Helical" evidence="8">
    <location>
        <begin position="218"/>
        <end position="240"/>
    </location>
</feature>
<feature type="transmembrane region" description="Helical" evidence="8">
    <location>
        <begin position="138"/>
        <end position="166"/>
    </location>
</feature>
<dbReference type="GO" id="GO:0005886">
    <property type="term" value="C:plasma membrane"/>
    <property type="evidence" value="ECO:0007669"/>
    <property type="project" value="UniProtKB-SubCell"/>
</dbReference>
<keyword evidence="4" id="KW-0808">Transferase</keyword>
<dbReference type="RefSeq" id="WP_075569098.1">
    <property type="nucleotide sequence ID" value="NZ_MSDO01000004.1"/>
</dbReference>
<keyword evidence="3" id="KW-0328">Glycosyltransferase</keyword>
<evidence type="ECO:0000256" key="2">
    <source>
        <dbReference type="ARBA" id="ARBA00022475"/>
    </source>
</evidence>
<comment type="subcellular location">
    <subcellularLocation>
        <location evidence="1">Cell membrane</location>
        <topology evidence="1">Multi-pass membrane protein</topology>
    </subcellularLocation>
</comment>
<reference evidence="10 11" key="1">
    <citation type="submission" date="2016-12" db="EMBL/GenBank/DDBJ databases">
        <title>Draft genome sequences of strains Salinicola socius SMB35, Salinicola sp. MH3R3-1 and Chromohalobacter sp. SMB17 from the Verkhnekamsk potash mining region of Russia.</title>
        <authorList>
            <person name="Mavrodi D.V."/>
            <person name="Olsson B.E."/>
            <person name="Korsakova E.S."/>
            <person name="Pyankova A."/>
            <person name="Mavrodi O.V."/>
            <person name="Plotnikova E.G."/>
        </authorList>
    </citation>
    <scope>NUCLEOTIDE SEQUENCE [LARGE SCALE GENOMIC DNA]</scope>
    <source>
        <strain evidence="10 11">SMB35</strain>
    </source>
</reference>
<organism evidence="10 11">
    <name type="scientific">Salinicola socius</name>
    <dbReference type="NCBI Taxonomy" id="404433"/>
    <lineage>
        <taxon>Bacteria</taxon>
        <taxon>Pseudomonadati</taxon>
        <taxon>Pseudomonadota</taxon>
        <taxon>Gammaproteobacteria</taxon>
        <taxon>Oceanospirillales</taxon>
        <taxon>Halomonadaceae</taxon>
        <taxon>Salinicola</taxon>
    </lineage>
</organism>
<accession>A0A1Q8SVF6</accession>
<keyword evidence="2" id="KW-1003">Cell membrane</keyword>
<feature type="domain" description="Glycosyltransferase RgtA/B/C/D-like" evidence="9">
    <location>
        <begin position="75"/>
        <end position="231"/>
    </location>
</feature>
<dbReference type="Pfam" id="PF13231">
    <property type="entry name" value="PMT_2"/>
    <property type="match status" value="1"/>
</dbReference>
<evidence type="ECO:0000256" key="1">
    <source>
        <dbReference type="ARBA" id="ARBA00004651"/>
    </source>
</evidence>
<protein>
    <recommendedName>
        <fullName evidence="9">Glycosyltransferase RgtA/B/C/D-like domain-containing protein</fullName>
    </recommendedName>
</protein>
<evidence type="ECO:0000256" key="8">
    <source>
        <dbReference type="SAM" id="Phobius"/>
    </source>
</evidence>
<evidence type="ECO:0000313" key="11">
    <source>
        <dbReference type="Proteomes" id="UP000186878"/>
    </source>
</evidence>
<dbReference type="OrthoDB" id="9775035at2"/>
<feature type="transmembrane region" description="Helical" evidence="8">
    <location>
        <begin position="377"/>
        <end position="396"/>
    </location>
</feature>
<feature type="transmembrane region" description="Helical" evidence="8">
    <location>
        <begin position="268"/>
        <end position="288"/>
    </location>
</feature>
<evidence type="ECO:0000256" key="4">
    <source>
        <dbReference type="ARBA" id="ARBA00022679"/>
    </source>
</evidence>
<dbReference type="GO" id="GO:0010041">
    <property type="term" value="P:response to iron(III) ion"/>
    <property type="evidence" value="ECO:0007669"/>
    <property type="project" value="TreeGrafter"/>
</dbReference>
<dbReference type="InterPro" id="IPR050297">
    <property type="entry name" value="LipidA_mod_glycosyltrf_83"/>
</dbReference>
<dbReference type="InterPro" id="IPR038731">
    <property type="entry name" value="RgtA/B/C-like"/>
</dbReference>
<feature type="transmembrane region" description="Helical" evidence="8">
    <location>
        <begin position="351"/>
        <end position="371"/>
    </location>
</feature>
<dbReference type="PANTHER" id="PTHR33908">
    <property type="entry name" value="MANNOSYLTRANSFERASE YKCB-RELATED"/>
    <property type="match status" value="1"/>
</dbReference>
<feature type="transmembrane region" description="Helical" evidence="8">
    <location>
        <begin position="408"/>
        <end position="429"/>
    </location>
</feature>
<dbReference type="STRING" id="404433.BTW07_05195"/>
<dbReference type="EMBL" id="MSDO01000004">
    <property type="protein sequence ID" value="OLO05414.1"/>
    <property type="molecule type" value="Genomic_DNA"/>
</dbReference>
<keyword evidence="5 8" id="KW-0812">Transmembrane</keyword>
<name>A0A1Q8SVF6_9GAMM</name>
<comment type="caution">
    <text evidence="10">The sequence shown here is derived from an EMBL/GenBank/DDBJ whole genome shotgun (WGS) entry which is preliminary data.</text>
</comment>
<feature type="transmembrane region" description="Helical" evidence="8">
    <location>
        <begin position="178"/>
        <end position="206"/>
    </location>
</feature>